<evidence type="ECO:0000256" key="7">
    <source>
        <dbReference type="SAM" id="MobiDB-lite"/>
    </source>
</evidence>
<dbReference type="GO" id="GO:1990116">
    <property type="term" value="P:ribosome-associated ubiquitin-dependent protein catabolic process"/>
    <property type="evidence" value="ECO:0007669"/>
    <property type="project" value="TreeGrafter"/>
</dbReference>
<dbReference type="InterPro" id="IPR021846">
    <property type="entry name" value="NFACT-C"/>
</dbReference>
<feature type="compositionally biased region" description="Acidic residues" evidence="7">
    <location>
        <begin position="756"/>
        <end position="772"/>
    </location>
</feature>
<evidence type="ECO:0000256" key="5">
    <source>
        <dbReference type="ARBA" id="ARBA00023054"/>
    </source>
</evidence>
<dbReference type="Pfam" id="PF05833">
    <property type="entry name" value="NFACT_N"/>
    <property type="match status" value="1"/>
</dbReference>
<feature type="compositionally biased region" description="Low complexity" evidence="7">
    <location>
        <begin position="744"/>
        <end position="755"/>
    </location>
</feature>
<evidence type="ECO:0000256" key="6">
    <source>
        <dbReference type="ARBA" id="ARBA00023242"/>
    </source>
</evidence>
<name>A0A0D2WQL0_CAPO3</name>
<protein>
    <submittedName>
        <fullName evidence="10">Serologically defined colon cancer antigen 1</fullName>
    </submittedName>
</protein>
<dbReference type="EMBL" id="KE346365">
    <property type="protein sequence ID" value="KJE93248.1"/>
    <property type="molecule type" value="Genomic_DNA"/>
</dbReference>
<dbReference type="PANTHER" id="PTHR15239:SF6">
    <property type="entry name" value="RIBOSOME QUALITY CONTROL COMPLEX SUBUNIT NEMF"/>
    <property type="match status" value="1"/>
</dbReference>
<dbReference type="eggNOG" id="KOG2030">
    <property type="taxonomic scope" value="Eukaryota"/>
</dbReference>
<dbReference type="FunCoup" id="A0A0D2WQL0">
    <property type="interactions" value="429"/>
</dbReference>
<comment type="subcellular location">
    <subcellularLocation>
        <location evidence="2">Cytoplasm</location>
    </subcellularLocation>
    <subcellularLocation>
        <location evidence="1">Nucleus</location>
    </subcellularLocation>
</comment>
<feature type="domain" description="NFACT RNA-binding" evidence="8">
    <location>
        <begin position="549"/>
        <end position="660"/>
    </location>
</feature>
<dbReference type="Proteomes" id="UP000008743">
    <property type="component" value="Unassembled WGS sequence"/>
</dbReference>
<evidence type="ECO:0000259" key="8">
    <source>
        <dbReference type="Pfam" id="PF05670"/>
    </source>
</evidence>
<feature type="region of interest" description="Disordered" evidence="7">
    <location>
        <begin position="695"/>
        <end position="1035"/>
    </location>
</feature>
<dbReference type="OrthoDB" id="207084at2759"/>
<dbReference type="Gene3D" id="2.30.310.10">
    <property type="entry name" value="ibrinogen binding protein from staphylococcus aureus domain"/>
    <property type="match status" value="1"/>
</dbReference>
<evidence type="ECO:0000313" key="10">
    <source>
        <dbReference type="EMBL" id="KJE93248.1"/>
    </source>
</evidence>
<organism evidence="10 11">
    <name type="scientific">Capsaspora owczarzaki (strain ATCC 30864)</name>
    <dbReference type="NCBI Taxonomy" id="595528"/>
    <lineage>
        <taxon>Eukaryota</taxon>
        <taxon>Filasterea</taxon>
        <taxon>Capsaspora</taxon>
    </lineage>
</organism>
<dbReference type="FunFam" id="2.30.310.10:FF:000001">
    <property type="entry name" value="Nuclear export mediator factor Nemf"/>
    <property type="match status" value="1"/>
</dbReference>
<dbReference type="GO" id="GO:0005634">
    <property type="term" value="C:nucleus"/>
    <property type="evidence" value="ECO:0007669"/>
    <property type="project" value="UniProtKB-SubCell"/>
</dbReference>
<keyword evidence="5" id="KW-0175">Coiled coil</keyword>
<dbReference type="Pfam" id="PF05670">
    <property type="entry name" value="NFACT-R_1"/>
    <property type="match status" value="1"/>
</dbReference>
<feature type="compositionally biased region" description="Low complexity" evidence="7">
    <location>
        <begin position="789"/>
        <end position="804"/>
    </location>
</feature>
<dbReference type="PhylomeDB" id="A0A0D2WQL0"/>
<feature type="compositionally biased region" description="Low complexity" evidence="7">
    <location>
        <begin position="879"/>
        <end position="904"/>
    </location>
</feature>
<evidence type="ECO:0000256" key="2">
    <source>
        <dbReference type="ARBA" id="ARBA00004496"/>
    </source>
</evidence>
<proteinExistence type="inferred from homology"/>
<evidence type="ECO:0000256" key="3">
    <source>
        <dbReference type="ARBA" id="ARBA00008318"/>
    </source>
</evidence>
<feature type="region of interest" description="Disordered" evidence="7">
    <location>
        <begin position="440"/>
        <end position="479"/>
    </location>
</feature>
<sequence>MKQRFSSLDIIASIALLRSRLIGLRVTNVYDINFKTYLFKLAKPGFKAILLVESGIRFHTTEFDWPKNNSPSNFAMKLRKHLRTRRLNSIRQVGADRVIDLEFGSGVAAYHVIVELYDRGNIILTDFEYNILSLLRVRTVEGDEDVRFAVGEKFPEAAVREDVIPSKATLLAALLACSPADQLKKFLNSQLAFGPAVVEHCILKAGLKPDGSVSSQLPCTAEHSEPIDKLYAEILNTQQLLIDVGASSEVPGYIIQRKESRATAANKNKGVGDEQAAVAAALASASGDASDIFVFDEYHPFLFEQHKARPVVHFPTFDRAVDEFYSRIEGQRLDMKHIGDERNVLKKLEKFKLEQERKLVGLRTTQEEEALRGQLILDNQTKVEQALLVIRSALAHAVDWSEISDMVEAAKEQKDPVASIIHKLKLDSNIITLMLTSPDAVEEEEDDNSEDEGADQAVSSKGKGSAKGGKKGHHQQTRMKVDIDITASVHANAESYFSRKKQAAAKEQRTIDASSKALKSAERQTKQQLKQVAVKATVNKVRKVLWFEKFLWFITSENYLVIGGRDMQQNELLVKRHLRNGDAYVHADLHGASSVIVKNPTPDQPVPIRSLCEAGTFAVCYSSAWDAKVITSAWWVAANQVSKTAPTGEYLTTGSFMIRGRKNFLPPSPLILGFGFLYRLDESCIAKHLQERKVVSEGEASASAPSLQSAEEAANEPELDMDVSDHDDEGDEDEDPAASDQKNATSTATLTTSSDGADEENEDDDDGEDDQAANDVEFPDTQIDVKIGTPSIPSTPSSILLESTGPRFGPGPVMVGNKDVSKYLLSRPGDFDENDADVGSTSGGGISGPSADDRPVQKRHYLTAKQRRDMKKTGGKPISASESASQAAAEAAAAAAPEVQAASKAESRPTEKPATAATTSTAAAAKPLPRGKKAKLKKIKDKYGEQDEEERQLRMEILGSAGRAETQDSKSKADAGKKASSSHSSPSTAGSAKKPAARQATAKPESAAPAVETSTASAGAEDATAAAEEMDETERQEIRQLLAEENVTLLDEDAKDNLTLLDSLTGRPYPDDVILFAIPVVAPFSALTTYRHKLKLTPGGSARKGKAVRAALEAFFRLPDCTSREKDLLRACKDTELMQNLPKSAKFGAAILKK</sequence>
<reference evidence="11" key="1">
    <citation type="submission" date="2011-02" db="EMBL/GenBank/DDBJ databases">
        <title>The Genome Sequence of Capsaspora owczarzaki ATCC 30864.</title>
        <authorList>
            <person name="Russ C."/>
            <person name="Cuomo C."/>
            <person name="Burger G."/>
            <person name="Gray M.W."/>
            <person name="Holland P.W.H."/>
            <person name="King N."/>
            <person name="Lang F.B.F."/>
            <person name="Roger A.J."/>
            <person name="Ruiz-Trillo I."/>
            <person name="Young S.K."/>
            <person name="Zeng Q."/>
            <person name="Gargeya S."/>
            <person name="Alvarado L."/>
            <person name="Berlin A."/>
            <person name="Chapman S.B."/>
            <person name="Chen Z."/>
            <person name="Freedman E."/>
            <person name="Gellesch M."/>
            <person name="Goldberg J."/>
            <person name="Griggs A."/>
            <person name="Gujja S."/>
            <person name="Heilman E."/>
            <person name="Heiman D."/>
            <person name="Howarth C."/>
            <person name="Mehta T."/>
            <person name="Neiman D."/>
            <person name="Pearson M."/>
            <person name="Roberts A."/>
            <person name="Saif S."/>
            <person name="Shea T."/>
            <person name="Shenoy N."/>
            <person name="Sisk P."/>
            <person name="Stolte C."/>
            <person name="Sykes S."/>
            <person name="White J."/>
            <person name="Yandava C."/>
            <person name="Haas B."/>
            <person name="Nusbaum C."/>
            <person name="Birren B."/>
        </authorList>
    </citation>
    <scope>NUCLEOTIDE SEQUENCE</scope>
    <source>
        <strain evidence="11">ATCC 30864</strain>
    </source>
</reference>
<feature type="compositionally biased region" description="Acidic residues" evidence="7">
    <location>
        <begin position="713"/>
        <end position="737"/>
    </location>
</feature>
<evidence type="ECO:0000256" key="1">
    <source>
        <dbReference type="ARBA" id="ARBA00004123"/>
    </source>
</evidence>
<feature type="compositionally biased region" description="Basic residues" evidence="7">
    <location>
        <begin position="468"/>
        <end position="477"/>
    </location>
</feature>
<feature type="compositionally biased region" description="Low complexity" evidence="7">
    <location>
        <begin position="1012"/>
        <end position="1027"/>
    </location>
</feature>
<gene>
    <name evidence="10" type="ORF">CAOG_004062</name>
</gene>
<keyword evidence="11" id="KW-1185">Reference proteome</keyword>
<evidence type="ECO:0000313" key="11">
    <source>
        <dbReference type="Proteomes" id="UP000008743"/>
    </source>
</evidence>
<keyword evidence="6" id="KW-0539">Nucleus</keyword>
<feature type="domain" description="NFACT protein C-terminal" evidence="9">
    <location>
        <begin position="1055"/>
        <end position="1143"/>
    </location>
</feature>
<comment type="similarity">
    <text evidence="3">Belongs to the NEMF family.</text>
</comment>
<dbReference type="STRING" id="595528.A0A0D2WQL0"/>
<dbReference type="AlphaFoldDB" id="A0A0D2WQL0"/>
<accession>A0A0D2WQL0</accession>
<dbReference type="InterPro" id="IPR051608">
    <property type="entry name" value="RQC_Subunit_NEMF"/>
</dbReference>
<evidence type="ECO:0000256" key="4">
    <source>
        <dbReference type="ARBA" id="ARBA00022490"/>
    </source>
</evidence>
<dbReference type="GO" id="GO:0043023">
    <property type="term" value="F:ribosomal large subunit binding"/>
    <property type="evidence" value="ECO:0007669"/>
    <property type="project" value="TreeGrafter"/>
</dbReference>
<feature type="compositionally biased region" description="Low complexity" evidence="7">
    <location>
        <begin position="978"/>
        <end position="993"/>
    </location>
</feature>
<keyword evidence="4" id="KW-0963">Cytoplasm</keyword>
<dbReference type="PANTHER" id="PTHR15239">
    <property type="entry name" value="NUCLEAR EXPORT MEDIATOR FACTOR NEMF"/>
    <property type="match status" value="1"/>
</dbReference>
<feature type="compositionally biased region" description="Acidic residues" evidence="7">
    <location>
        <begin position="440"/>
        <end position="454"/>
    </location>
</feature>
<dbReference type="InterPro" id="IPR008532">
    <property type="entry name" value="NFACT_RNA-bd"/>
</dbReference>
<evidence type="ECO:0000259" key="9">
    <source>
        <dbReference type="Pfam" id="PF11923"/>
    </source>
</evidence>
<dbReference type="GO" id="GO:0005737">
    <property type="term" value="C:cytoplasm"/>
    <property type="evidence" value="ECO:0007669"/>
    <property type="project" value="UniProtKB-SubCell"/>
</dbReference>
<feature type="compositionally biased region" description="Low complexity" evidence="7">
    <location>
        <begin position="914"/>
        <end position="928"/>
    </location>
</feature>
<dbReference type="InParanoid" id="A0A0D2WQL0"/>
<feature type="compositionally biased region" description="Basic residues" evidence="7">
    <location>
        <begin position="929"/>
        <end position="940"/>
    </location>
</feature>
<dbReference type="GO" id="GO:1990112">
    <property type="term" value="C:RQC complex"/>
    <property type="evidence" value="ECO:0007669"/>
    <property type="project" value="TreeGrafter"/>
</dbReference>
<dbReference type="GO" id="GO:0072344">
    <property type="term" value="P:rescue of stalled ribosome"/>
    <property type="evidence" value="ECO:0007669"/>
    <property type="project" value="TreeGrafter"/>
</dbReference>
<dbReference type="RefSeq" id="XP_004347887.2">
    <property type="nucleotide sequence ID" value="XM_004347837.2"/>
</dbReference>
<feature type="compositionally biased region" description="Basic and acidic residues" evidence="7">
    <location>
        <begin position="965"/>
        <end position="977"/>
    </location>
</feature>
<dbReference type="Pfam" id="PF11923">
    <property type="entry name" value="NFACT-C"/>
    <property type="match status" value="1"/>
</dbReference>
<dbReference type="GO" id="GO:0000049">
    <property type="term" value="F:tRNA binding"/>
    <property type="evidence" value="ECO:0007669"/>
    <property type="project" value="TreeGrafter"/>
</dbReference>